<proteinExistence type="inferred from homology"/>
<feature type="chain" id="PRO_5039331998" evidence="3">
    <location>
        <begin position="24"/>
        <end position="407"/>
    </location>
</feature>
<dbReference type="InterPro" id="IPR028081">
    <property type="entry name" value="Leu-bd"/>
</dbReference>
<evidence type="ECO:0000256" key="1">
    <source>
        <dbReference type="ARBA" id="ARBA00010062"/>
    </source>
</evidence>
<protein>
    <submittedName>
        <fullName evidence="5">Amino acid/amide ABC transporter substrate-binding protein, HAAT family</fullName>
    </submittedName>
</protein>
<dbReference type="EMBL" id="LT796768">
    <property type="protein sequence ID" value="SKB04503.1"/>
    <property type="molecule type" value="Genomic_DNA"/>
</dbReference>
<dbReference type="PANTHER" id="PTHR47235:SF1">
    <property type="entry name" value="BLR6548 PROTEIN"/>
    <property type="match status" value="1"/>
</dbReference>
<keyword evidence="2 3" id="KW-0732">Signal</keyword>
<evidence type="ECO:0000256" key="2">
    <source>
        <dbReference type="ARBA" id="ARBA00022729"/>
    </source>
</evidence>
<evidence type="ECO:0000256" key="3">
    <source>
        <dbReference type="SAM" id="SignalP"/>
    </source>
</evidence>
<evidence type="ECO:0000259" key="4">
    <source>
        <dbReference type="Pfam" id="PF13458"/>
    </source>
</evidence>
<dbReference type="RefSeq" id="WP_078698771.1">
    <property type="nucleotide sequence ID" value="NZ_LT796768.1"/>
</dbReference>
<dbReference type="Gene3D" id="3.40.50.2300">
    <property type="match status" value="2"/>
</dbReference>
<name>A0A1T4YS49_9ACTN</name>
<dbReference type="PANTHER" id="PTHR47235">
    <property type="entry name" value="BLR6548 PROTEIN"/>
    <property type="match status" value="1"/>
</dbReference>
<evidence type="ECO:0000313" key="5">
    <source>
        <dbReference type="EMBL" id="SKB04503.1"/>
    </source>
</evidence>
<dbReference type="OrthoDB" id="7337537at2"/>
<keyword evidence="6" id="KW-1185">Reference proteome</keyword>
<organism evidence="5 6">
    <name type="scientific">Aeromicrobium choanae</name>
    <dbReference type="NCBI Taxonomy" id="1736691"/>
    <lineage>
        <taxon>Bacteria</taxon>
        <taxon>Bacillati</taxon>
        <taxon>Actinomycetota</taxon>
        <taxon>Actinomycetes</taxon>
        <taxon>Propionibacteriales</taxon>
        <taxon>Nocardioidaceae</taxon>
        <taxon>Aeromicrobium</taxon>
    </lineage>
</organism>
<feature type="signal peptide" evidence="3">
    <location>
        <begin position="1"/>
        <end position="23"/>
    </location>
</feature>
<dbReference type="STRING" id="1736691.SAMN06295964_0591"/>
<dbReference type="PROSITE" id="PS51257">
    <property type="entry name" value="PROKAR_LIPOPROTEIN"/>
    <property type="match status" value="1"/>
</dbReference>
<reference evidence="6" key="1">
    <citation type="submission" date="2017-02" db="EMBL/GenBank/DDBJ databases">
        <authorList>
            <person name="Varghese N."/>
            <person name="Submissions S."/>
        </authorList>
    </citation>
    <scope>NUCLEOTIDE SEQUENCE [LARGE SCALE GENOMIC DNA]</scope>
    <source>
        <strain evidence="6">9H-4</strain>
    </source>
</reference>
<sequence>MSRSKKLAAVSTAALVLAMGACGKSGGDAETADGVKLGPGVKDGTITLGVLTDLSGVFAPLGKDSMSGYKLYFDQVNADGGVCDAYDVELNVQDGGYVVQKSVQQYGAVHDDVAALIGTMGSPANIALLPKVEADEMTNLTISWDRKVTEWKGNLILGGAFDVDIANGVDYLVQESIIESGDTVGHIHFQGDYGESALAGTELAAKKHDLKVVKAQIDPTDSDMSAQVTRLKSQNVDAIILSASPTQTASVMTAASGQGWDVPVLSSMPGFAPGLMDSPAADALEKNFYLASPLATTLPADSTFRKQFEQANKGAEANNSVAGGVAGAQIIHAILEKACDEKDLSRKGILDAKLSMGEFDTDGLVVPLDLSKVGASPTLKTNIQRPSGEPGGLTEVATAFQGESAVE</sequence>
<dbReference type="InterPro" id="IPR028082">
    <property type="entry name" value="Peripla_BP_I"/>
</dbReference>
<comment type="similarity">
    <text evidence="1">Belongs to the leucine-binding protein family.</text>
</comment>
<feature type="domain" description="Leucine-binding protein" evidence="4">
    <location>
        <begin position="45"/>
        <end position="361"/>
    </location>
</feature>
<dbReference type="Pfam" id="PF13458">
    <property type="entry name" value="Peripla_BP_6"/>
    <property type="match status" value="1"/>
</dbReference>
<gene>
    <name evidence="5" type="ORF">SAMN06295964_0591</name>
</gene>
<dbReference type="SUPFAM" id="SSF53822">
    <property type="entry name" value="Periplasmic binding protein-like I"/>
    <property type="match status" value="1"/>
</dbReference>
<evidence type="ECO:0000313" key="6">
    <source>
        <dbReference type="Proteomes" id="UP000191040"/>
    </source>
</evidence>
<dbReference type="AlphaFoldDB" id="A0A1T4YS49"/>
<dbReference type="Proteomes" id="UP000191040">
    <property type="component" value="Chromosome I"/>
</dbReference>
<accession>A0A1T4YS49</accession>